<dbReference type="NCBIfam" id="NF011564">
    <property type="entry name" value="PRK14988.1"/>
    <property type="match status" value="1"/>
</dbReference>
<dbReference type="PANTHER" id="PTHR43434">
    <property type="entry name" value="PHOSPHOGLYCOLATE PHOSPHATASE"/>
    <property type="match status" value="1"/>
</dbReference>
<reference evidence="1 2" key="1">
    <citation type="submission" date="2024-03" db="EMBL/GenBank/DDBJ databases">
        <title>High-quality draft genome sequence of Oceanobacter sp. wDCs-4.</title>
        <authorList>
            <person name="Dong C."/>
        </authorList>
    </citation>
    <scope>NUCLEOTIDE SEQUENCE [LARGE SCALE GENOMIC DNA]</scope>
    <source>
        <strain evidence="2">wDCs-4</strain>
    </source>
</reference>
<gene>
    <name evidence="1" type="primary">yrfG</name>
    <name evidence="1" type="ORF">WG929_14670</name>
</gene>
<dbReference type="PANTHER" id="PTHR43434:SF3">
    <property type="entry name" value="GMP_IMP NUCLEOTIDASE YRFG"/>
    <property type="match status" value="1"/>
</dbReference>
<dbReference type="InterPro" id="IPR006439">
    <property type="entry name" value="HAD-SF_hydro_IA"/>
</dbReference>
<dbReference type="Proteomes" id="UP001620597">
    <property type="component" value="Unassembled WGS sequence"/>
</dbReference>
<dbReference type="CDD" id="cd01427">
    <property type="entry name" value="HAD_like"/>
    <property type="match status" value="1"/>
</dbReference>
<dbReference type="InterPro" id="IPR041492">
    <property type="entry name" value="HAD_2"/>
</dbReference>
<protein>
    <submittedName>
        <fullName evidence="1">GMP/IMP nucleotidase</fullName>
        <ecNumber evidence="1">3.1.3.5</ecNumber>
    </submittedName>
</protein>
<dbReference type="InterPro" id="IPR050155">
    <property type="entry name" value="HAD-like_hydrolase_sf"/>
</dbReference>
<dbReference type="EMBL" id="JBBKTX010000018">
    <property type="protein sequence ID" value="MFK4753657.1"/>
    <property type="molecule type" value="Genomic_DNA"/>
</dbReference>
<proteinExistence type="predicted"/>
<dbReference type="NCBIfam" id="TIGR01509">
    <property type="entry name" value="HAD-SF-IA-v3"/>
    <property type="match status" value="1"/>
</dbReference>
<keyword evidence="1" id="KW-0378">Hydrolase</keyword>
<dbReference type="Gene3D" id="3.40.50.1000">
    <property type="entry name" value="HAD superfamily/HAD-like"/>
    <property type="match status" value="1"/>
</dbReference>
<dbReference type="EC" id="3.1.3.5" evidence="1"/>
<dbReference type="SFLD" id="SFLDG01129">
    <property type="entry name" value="C1.5:_HAD__Beta-PGM__Phosphata"/>
    <property type="match status" value="1"/>
</dbReference>
<name>A0ABW8NL03_9GAMM</name>
<accession>A0ABW8NL03</accession>
<keyword evidence="2" id="KW-1185">Reference proteome</keyword>
<evidence type="ECO:0000313" key="2">
    <source>
        <dbReference type="Proteomes" id="UP001620597"/>
    </source>
</evidence>
<dbReference type="InterPro" id="IPR036412">
    <property type="entry name" value="HAD-like_sf"/>
</dbReference>
<organism evidence="1 2">
    <name type="scientific">Oceanobacter antarcticus</name>
    <dbReference type="NCBI Taxonomy" id="3133425"/>
    <lineage>
        <taxon>Bacteria</taxon>
        <taxon>Pseudomonadati</taxon>
        <taxon>Pseudomonadota</taxon>
        <taxon>Gammaproteobacteria</taxon>
        <taxon>Oceanospirillales</taxon>
        <taxon>Oceanospirillaceae</taxon>
        <taxon>Oceanobacter</taxon>
    </lineage>
</organism>
<dbReference type="Pfam" id="PF13419">
    <property type="entry name" value="HAD_2"/>
    <property type="match status" value="1"/>
</dbReference>
<dbReference type="GO" id="GO:0008253">
    <property type="term" value="F:5'-nucleotidase activity"/>
    <property type="evidence" value="ECO:0007669"/>
    <property type="project" value="UniProtKB-EC"/>
</dbReference>
<dbReference type="RefSeq" id="WP_416206672.1">
    <property type="nucleotide sequence ID" value="NZ_JBBKTX010000018.1"/>
</dbReference>
<comment type="caution">
    <text evidence="1">The sequence shown here is derived from an EMBL/GenBank/DDBJ whole genome shotgun (WGS) entry which is preliminary data.</text>
</comment>
<evidence type="ECO:0000313" key="1">
    <source>
        <dbReference type="EMBL" id="MFK4753657.1"/>
    </source>
</evidence>
<dbReference type="SUPFAM" id="SSF56784">
    <property type="entry name" value="HAD-like"/>
    <property type="match status" value="1"/>
</dbReference>
<dbReference type="InterPro" id="IPR023214">
    <property type="entry name" value="HAD_sf"/>
</dbReference>
<sequence length="228" mass="26733">MRPIDWQQIDTVLLDMDGTLLDLHFDNYFWLEHLPEQYARHKGLNKADALAELSSSFVGLRGTLNWYCLDFWSELTGLPIVELKKDVADKIGFRPYVREFLNTLAQLGKRRVIVTNAHRDSVDLKLQHTGLDQYVDRIISSHDYREPKEQQAFWNHLLQDEPFDRQRTLLIDDSLAVLESAQRWGIHYLLAIHHPDSEREPISQDQFPGIHHFDELIFDSQDAADRDD</sequence>
<dbReference type="SFLD" id="SFLDS00003">
    <property type="entry name" value="Haloacid_Dehalogenase"/>
    <property type="match status" value="1"/>
</dbReference>